<evidence type="ECO:0000259" key="3">
    <source>
        <dbReference type="SMART" id="SM00385"/>
    </source>
</evidence>
<feature type="domain" description="Cyclin-like" evidence="3">
    <location>
        <begin position="47"/>
        <end position="116"/>
    </location>
</feature>
<evidence type="ECO:0000313" key="4">
    <source>
        <dbReference type="EMBL" id="GAH12714.1"/>
    </source>
</evidence>
<dbReference type="InterPro" id="IPR039361">
    <property type="entry name" value="Cyclin"/>
</dbReference>
<dbReference type="FunFam" id="1.10.472.10:FF:000001">
    <property type="entry name" value="G2/mitotic-specific cyclin"/>
    <property type="match status" value="1"/>
</dbReference>
<protein>
    <recommendedName>
        <fullName evidence="3">Cyclin-like domain-containing protein</fullName>
    </recommendedName>
</protein>
<gene>
    <name evidence="4" type="ORF">S01H4_59976</name>
</gene>
<sequence>MESYESPYANEILKKYFSLERSGMLADKDMFKNQEDINARMRGILFDWINEVSSMFKLQLKTLILSFTYMDIFIQRKYISRENLQGYGIVCLHLAAKMTEVYTPAIKDYVYVSDGNI</sequence>
<dbReference type="EMBL" id="BART01035267">
    <property type="protein sequence ID" value="GAH12714.1"/>
    <property type="molecule type" value="Genomic_DNA"/>
</dbReference>
<accession>X1E6A0</accession>
<organism evidence="4">
    <name type="scientific">marine sediment metagenome</name>
    <dbReference type="NCBI Taxonomy" id="412755"/>
    <lineage>
        <taxon>unclassified sequences</taxon>
        <taxon>metagenomes</taxon>
        <taxon>ecological metagenomes</taxon>
    </lineage>
</organism>
<dbReference type="PANTHER" id="PTHR10177">
    <property type="entry name" value="CYCLINS"/>
    <property type="match status" value="1"/>
</dbReference>
<keyword evidence="2" id="KW-0131">Cell cycle</keyword>
<dbReference type="AlphaFoldDB" id="X1E6A0"/>
<reference evidence="4" key="1">
    <citation type="journal article" date="2014" name="Front. Microbiol.">
        <title>High frequency of phylogenetically diverse reductive dehalogenase-homologous genes in deep subseafloor sedimentary metagenomes.</title>
        <authorList>
            <person name="Kawai M."/>
            <person name="Futagami T."/>
            <person name="Toyoda A."/>
            <person name="Takaki Y."/>
            <person name="Nishi S."/>
            <person name="Hori S."/>
            <person name="Arai W."/>
            <person name="Tsubouchi T."/>
            <person name="Morono Y."/>
            <person name="Uchiyama I."/>
            <person name="Ito T."/>
            <person name="Fujiyama A."/>
            <person name="Inagaki F."/>
            <person name="Takami H."/>
        </authorList>
    </citation>
    <scope>NUCLEOTIDE SEQUENCE</scope>
    <source>
        <strain evidence="4">Expedition CK06-06</strain>
    </source>
</reference>
<dbReference type="GO" id="GO:0051301">
    <property type="term" value="P:cell division"/>
    <property type="evidence" value="ECO:0007669"/>
    <property type="project" value="UniProtKB-KW"/>
</dbReference>
<keyword evidence="1" id="KW-0132">Cell division</keyword>
<dbReference type="InterPro" id="IPR013763">
    <property type="entry name" value="Cyclin-like_dom"/>
</dbReference>
<dbReference type="InterPro" id="IPR036915">
    <property type="entry name" value="Cyclin-like_sf"/>
</dbReference>
<dbReference type="SUPFAM" id="SSF47954">
    <property type="entry name" value="Cyclin-like"/>
    <property type="match status" value="1"/>
</dbReference>
<name>X1E6A0_9ZZZZ</name>
<dbReference type="Gene3D" id="1.10.472.10">
    <property type="entry name" value="Cyclin-like"/>
    <property type="match status" value="2"/>
</dbReference>
<dbReference type="SMART" id="SM00385">
    <property type="entry name" value="CYCLIN"/>
    <property type="match status" value="1"/>
</dbReference>
<comment type="caution">
    <text evidence="4">The sequence shown here is derived from an EMBL/GenBank/DDBJ whole genome shotgun (WGS) entry which is preliminary data.</text>
</comment>
<dbReference type="InterPro" id="IPR006671">
    <property type="entry name" value="Cyclin_N"/>
</dbReference>
<evidence type="ECO:0000256" key="2">
    <source>
        <dbReference type="ARBA" id="ARBA00023306"/>
    </source>
</evidence>
<proteinExistence type="predicted"/>
<dbReference type="Pfam" id="PF00134">
    <property type="entry name" value="Cyclin_N"/>
    <property type="match status" value="1"/>
</dbReference>
<evidence type="ECO:0000256" key="1">
    <source>
        <dbReference type="ARBA" id="ARBA00022618"/>
    </source>
</evidence>